<reference evidence="4" key="1">
    <citation type="submission" date="2025-08" db="UniProtKB">
        <authorList>
            <consortium name="RefSeq"/>
        </authorList>
    </citation>
    <scope>IDENTIFICATION</scope>
</reference>
<dbReference type="RefSeq" id="XP_005098828.1">
    <property type="nucleotide sequence ID" value="XM_005098771.3"/>
</dbReference>
<feature type="region of interest" description="Disordered" evidence="1">
    <location>
        <begin position="276"/>
        <end position="297"/>
    </location>
</feature>
<keyword evidence="2" id="KW-1133">Transmembrane helix</keyword>
<organism evidence="3 4">
    <name type="scientific">Aplysia californica</name>
    <name type="common">California sea hare</name>
    <dbReference type="NCBI Taxonomy" id="6500"/>
    <lineage>
        <taxon>Eukaryota</taxon>
        <taxon>Metazoa</taxon>
        <taxon>Spiralia</taxon>
        <taxon>Lophotrochozoa</taxon>
        <taxon>Mollusca</taxon>
        <taxon>Gastropoda</taxon>
        <taxon>Heterobranchia</taxon>
        <taxon>Euthyneura</taxon>
        <taxon>Tectipleura</taxon>
        <taxon>Aplysiida</taxon>
        <taxon>Aplysioidea</taxon>
        <taxon>Aplysiidae</taxon>
        <taxon>Aplysia</taxon>
    </lineage>
</organism>
<feature type="transmembrane region" description="Helical" evidence="2">
    <location>
        <begin position="21"/>
        <end position="38"/>
    </location>
</feature>
<accession>A0ABM0JPZ6</accession>
<proteinExistence type="predicted"/>
<keyword evidence="3" id="KW-1185">Reference proteome</keyword>
<sequence length="297" mass="32270">MKQTWSRQLSWTCRDLVKPQMSVYFVYFIAVLHILPSVCRGDAISPVRLSSPDPGLCLCPCAEADARLTADAATTLEDAVVNADKVSSELAVDKSTTSSKIRTKTSAEDDRPTARSLGAVGLIVIISVVSSVLLMDIGSFHRHFKNTWPRVEKSVIELSNPATSVAGFNSSNKTKSGVVSEINRSDTDVSMLESEGVRTPVHNNDVSKAEMIELCSGVLLQVSGPSFETTNCSVPRPEYSRSDQRDSVTPWSSRFGRSNLESTSQFQLLEVQSLEAESTVNPTMDRFKADGIGETSA</sequence>
<name>A0ABM0JPZ6_APLCA</name>
<dbReference type="GeneID" id="101856024"/>
<keyword evidence="2" id="KW-0812">Transmembrane</keyword>
<feature type="compositionally biased region" description="Polar residues" evidence="1">
    <location>
        <begin position="247"/>
        <end position="256"/>
    </location>
</feature>
<evidence type="ECO:0000313" key="3">
    <source>
        <dbReference type="Proteomes" id="UP000694888"/>
    </source>
</evidence>
<evidence type="ECO:0000256" key="2">
    <source>
        <dbReference type="SAM" id="Phobius"/>
    </source>
</evidence>
<protein>
    <submittedName>
        <fullName evidence="4">Uncharacterized protein LOC101856024</fullName>
    </submittedName>
</protein>
<keyword evidence="2" id="KW-0472">Membrane</keyword>
<gene>
    <name evidence="4" type="primary">LOC101856024</name>
</gene>
<feature type="transmembrane region" description="Helical" evidence="2">
    <location>
        <begin position="116"/>
        <end position="135"/>
    </location>
</feature>
<evidence type="ECO:0000256" key="1">
    <source>
        <dbReference type="SAM" id="MobiDB-lite"/>
    </source>
</evidence>
<feature type="region of interest" description="Disordered" evidence="1">
    <location>
        <begin position="233"/>
        <end position="256"/>
    </location>
</feature>
<dbReference type="Proteomes" id="UP000694888">
    <property type="component" value="Unplaced"/>
</dbReference>
<evidence type="ECO:0000313" key="4">
    <source>
        <dbReference type="RefSeq" id="XP_005098828.1"/>
    </source>
</evidence>